<proteinExistence type="predicted"/>
<evidence type="ECO:0000313" key="4">
    <source>
        <dbReference type="Proteomes" id="UP000498740"/>
    </source>
</evidence>
<sequence>MSVSPAVRVKDLDHIVLNVQDVERSLTFYCGLLGLAPVRVEEWRAGKVSFPSVRINPNTIIDFFSRPRGESNVDHICLAVEPLDWQEVIDSGVFDVKEGPGRRSGARGSATSLYVYDPDGNTVELRWYPQDA</sequence>
<dbReference type="PANTHER" id="PTHR21366">
    <property type="entry name" value="GLYOXALASE FAMILY PROTEIN"/>
    <property type="match status" value="1"/>
</dbReference>
<dbReference type="InterPro" id="IPR018146">
    <property type="entry name" value="Glyoxalase_1_CS"/>
</dbReference>
<name>A0A7J0CVU0_STRMI</name>
<dbReference type="Gene3D" id="3.10.180.10">
    <property type="entry name" value="2,3-Dihydroxybiphenyl 1,2-Dioxygenase, domain 1"/>
    <property type="match status" value="1"/>
</dbReference>
<dbReference type="InterPro" id="IPR029068">
    <property type="entry name" value="Glyas_Bleomycin-R_OHBP_Dase"/>
</dbReference>
<protein>
    <submittedName>
        <fullName evidence="3">Dioxygenase</fullName>
    </submittedName>
</protein>
<gene>
    <name evidence="3" type="ORF">Smic_49550</name>
</gene>
<dbReference type="GO" id="GO:0051213">
    <property type="term" value="F:dioxygenase activity"/>
    <property type="evidence" value="ECO:0007669"/>
    <property type="project" value="UniProtKB-KW"/>
</dbReference>
<accession>A0A7J0CVU0</accession>
<dbReference type="Proteomes" id="UP000498740">
    <property type="component" value="Unassembled WGS sequence"/>
</dbReference>
<dbReference type="EMBL" id="BLWD01000001">
    <property type="protein sequence ID" value="GFN06399.1"/>
    <property type="molecule type" value="Genomic_DNA"/>
</dbReference>
<dbReference type="InterPro" id="IPR050383">
    <property type="entry name" value="GlyoxalaseI/FosfomycinResist"/>
</dbReference>
<dbReference type="GO" id="GO:0046872">
    <property type="term" value="F:metal ion binding"/>
    <property type="evidence" value="ECO:0007669"/>
    <property type="project" value="UniProtKB-KW"/>
</dbReference>
<keyword evidence="3" id="KW-0560">Oxidoreductase</keyword>
<dbReference type="PROSITE" id="PS00934">
    <property type="entry name" value="GLYOXALASE_I_1"/>
    <property type="match status" value="1"/>
</dbReference>
<keyword evidence="1" id="KW-0479">Metal-binding</keyword>
<organism evidence="3 4">
    <name type="scientific">Streptomyces microflavus</name>
    <name type="common">Streptomyces lipmanii</name>
    <dbReference type="NCBI Taxonomy" id="1919"/>
    <lineage>
        <taxon>Bacteria</taxon>
        <taxon>Bacillati</taxon>
        <taxon>Actinomycetota</taxon>
        <taxon>Actinomycetes</taxon>
        <taxon>Kitasatosporales</taxon>
        <taxon>Streptomycetaceae</taxon>
        <taxon>Streptomyces</taxon>
    </lineage>
</organism>
<evidence type="ECO:0000259" key="2">
    <source>
        <dbReference type="PROSITE" id="PS51819"/>
    </source>
</evidence>
<dbReference type="PANTHER" id="PTHR21366:SF14">
    <property type="entry name" value="GLYOXALASE DOMAIN-CONTAINING PROTEIN 5"/>
    <property type="match status" value="1"/>
</dbReference>
<dbReference type="InterPro" id="IPR037523">
    <property type="entry name" value="VOC_core"/>
</dbReference>
<comment type="caution">
    <text evidence="3">The sequence shown here is derived from an EMBL/GenBank/DDBJ whole genome shotgun (WGS) entry which is preliminary data.</text>
</comment>
<dbReference type="GO" id="GO:0004462">
    <property type="term" value="F:lactoylglutathione lyase activity"/>
    <property type="evidence" value="ECO:0007669"/>
    <property type="project" value="InterPro"/>
</dbReference>
<dbReference type="InterPro" id="IPR004360">
    <property type="entry name" value="Glyas_Fos-R_dOase_dom"/>
</dbReference>
<keyword evidence="3" id="KW-0223">Dioxygenase</keyword>
<evidence type="ECO:0000256" key="1">
    <source>
        <dbReference type="ARBA" id="ARBA00022723"/>
    </source>
</evidence>
<dbReference type="Pfam" id="PF00903">
    <property type="entry name" value="Glyoxalase"/>
    <property type="match status" value="1"/>
</dbReference>
<dbReference type="AlphaFoldDB" id="A0A7J0CVU0"/>
<reference evidence="3 4" key="1">
    <citation type="submission" date="2020-05" db="EMBL/GenBank/DDBJ databases">
        <title>Whole genome shotgun sequence of Streptomyces microflavus NBRC 13062.</title>
        <authorList>
            <person name="Komaki H."/>
            <person name="Tamura T."/>
        </authorList>
    </citation>
    <scope>NUCLEOTIDE SEQUENCE [LARGE SCALE GENOMIC DNA]</scope>
    <source>
        <strain evidence="3 4">NBRC 13062</strain>
    </source>
</reference>
<dbReference type="SUPFAM" id="SSF54593">
    <property type="entry name" value="Glyoxalase/Bleomycin resistance protein/Dihydroxybiphenyl dioxygenase"/>
    <property type="match status" value="1"/>
</dbReference>
<dbReference type="PROSITE" id="PS51819">
    <property type="entry name" value="VOC"/>
    <property type="match status" value="1"/>
</dbReference>
<feature type="domain" description="VOC" evidence="2">
    <location>
        <begin position="11"/>
        <end position="128"/>
    </location>
</feature>
<evidence type="ECO:0000313" key="3">
    <source>
        <dbReference type="EMBL" id="GFN06399.1"/>
    </source>
</evidence>